<reference evidence="1" key="1">
    <citation type="submission" date="2019-08" db="EMBL/GenBank/DDBJ databases">
        <authorList>
            <person name="Kucharzyk K."/>
            <person name="Murdoch R.W."/>
            <person name="Higgins S."/>
            <person name="Loffler F."/>
        </authorList>
    </citation>
    <scope>NUCLEOTIDE SEQUENCE</scope>
</reference>
<sequence>MLAVEVICIEINAAGGDPGFVDAGQLTHHLGGVAGIILQLIAQICGDLHHRFSHHSGSVRPETDGPVAAVGAFQLSVRHHYTDGKAVVYIVKIAVHPGHHAVALTLKSRGRGGDGVAGGENAAVGDNGRHSGIRCIGDEIFRPKIVIGIAPEYIGGQLSLLMHQGVPLR</sequence>
<proteinExistence type="predicted"/>
<evidence type="ECO:0000313" key="1">
    <source>
        <dbReference type="EMBL" id="MPN33233.1"/>
    </source>
</evidence>
<organism evidence="1">
    <name type="scientific">bioreactor metagenome</name>
    <dbReference type="NCBI Taxonomy" id="1076179"/>
    <lineage>
        <taxon>unclassified sequences</taxon>
        <taxon>metagenomes</taxon>
        <taxon>ecological metagenomes</taxon>
    </lineage>
</organism>
<dbReference type="EMBL" id="VSSQ01085629">
    <property type="protein sequence ID" value="MPN33233.1"/>
    <property type="molecule type" value="Genomic_DNA"/>
</dbReference>
<accession>A0A645HBQ3</accession>
<comment type="caution">
    <text evidence="1">The sequence shown here is derived from an EMBL/GenBank/DDBJ whole genome shotgun (WGS) entry which is preliminary data.</text>
</comment>
<name>A0A645HBQ3_9ZZZZ</name>
<gene>
    <name evidence="1" type="ORF">SDC9_180717</name>
</gene>
<dbReference type="AlphaFoldDB" id="A0A645HBQ3"/>
<protein>
    <submittedName>
        <fullName evidence="1">Uncharacterized protein</fullName>
    </submittedName>
</protein>